<dbReference type="SUPFAM" id="SSF141868">
    <property type="entry name" value="EAL domain-like"/>
    <property type="match status" value="1"/>
</dbReference>
<evidence type="ECO:0000313" key="2">
    <source>
        <dbReference type="EMBL" id="QWK92924.1"/>
    </source>
</evidence>
<sequence length="308" mass="33159">MTVFAGIAWRETDRNDGEGQDSAALAIAAIAAANAASAGLKSLCIRGQQSEAALQSARLLCDLRAAMADDRLTILGQEIRSPAPDGSEARHYEILIQMTACDGSVQPPSRFLPLAENSALIEYLDRWVFRKVLLGYGEALRQRPWISLSLNLSGRTLGQAETWAFLEETISASGIAPSRLHLEITETTKIADMPQAIATVRAARSFGLGVALDDFGAGLSGYGYLRAFDVNSIKIDGALVPNVVDESSIEAEIVRSIMSLSRRLNIEVVAEHVSSAEILAALAGMGVSRVQGYEVGMPRPLEDIFRER</sequence>
<accession>A0A975PAZ7</accession>
<proteinExistence type="predicted"/>
<geneLocation type="plasmid" evidence="2 3">
    <name>p3</name>
</geneLocation>
<dbReference type="EMBL" id="CP076364">
    <property type="protein sequence ID" value="QWK92924.1"/>
    <property type="molecule type" value="Genomic_DNA"/>
</dbReference>
<dbReference type="Gene3D" id="3.20.20.450">
    <property type="entry name" value="EAL domain"/>
    <property type="match status" value="1"/>
</dbReference>
<dbReference type="InterPro" id="IPR050706">
    <property type="entry name" value="Cyclic-di-GMP_PDE-like"/>
</dbReference>
<keyword evidence="2" id="KW-0614">Plasmid</keyword>
<evidence type="ECO:0000313" key="3">
    <source>
        <dbReference type="Proteomes" id="UP000679352"/>
    </source>
</evidence>
<dbReference type="InterPro" id="IPR035919">
    <property type="entry name" value="EAL_sf"/>
</dbReference>
<protein>
    <submittedName>
        <fullName evidence="2">EAL domain-containing protein</fullName>
    </submittedName>
</protein>
<dbReference type="Pfam" id="PF00563">
    <property type="entry name" value="EAL"/>
    <property type="match status" value="1"/>
</dbReference>
<evidence type="ECO:0000259" key="1">
    <source>
        <dbReference type="PROSITE" id="PS50883"/>
    </source>
</evidence>
<dbReference type="PANTHER" id="PTHR33121">
    <property type="entry name" value="CYCLIC DI-GMP PHOSPHODIESTERASE PDEF"/>
    <property type="match status" value="1"/>
</dbReference>
<reference evidence="2" key="1">
    <citation type="submission" date="2021-06" db="EMBL/GenBank/DDBJ databases">
        <authorList>
            <person name="Lee C.-S."/>
            <person name="Jin L."/>
        </authorList>
    </citation>
    <scope>NUCLEOTIDE SEQUENCE</scope>
    <source>
        <strain evidence="2">Con5</strain>
        <plasmid evidence="2">p3</plasmid>
    </source>
</reference>
<keyword evidence="3" id="KW-1185">Reference proteome</keyword>
<dbReference type="Proteomes" id="UP000679352">
    <property type="component" value="Plasmid p3"/>
</dbReference>
<dbReference type="InterPro" id="IPR001633">
    <property type="entry name" value="EAL_dom"/>
</dbReference>
<dbReference type="KEGG" id="gfu:KM031_20270"/>
<gene>
    <name evidence="2" type="ORF">KM031_20270</name>
</gene>
<dbReference type="RefSeq" id="WP_215507812.1">
    <property type="nucleotide sequence ID" value="NZ_CP076364.1"/>
</dbReference>
<organism evidence="2 3">
    <name type="scientific">Gemmobacter fulvus</name>
    <dbReference type="NCBI Taxonomy" id="2840474"/>
    <lineage>
        <taxon>Bacteria</taxon>
        <taxon>Pseudomonadati</taxon>
        <taxon>Pseudomonadota</taxon>
        <taxon>Alphaproteobacteria</taxon>
        <taxon>Rhodobacterales</taxon>
        <taxon>Paracoccaceae</taxon>
        <taxon>Gemmobacter</taxon>
    </lineage>
</organism>
<dbReference type="CDD" id="cd01948">
    <property type="entry name" value="EAL"/>
    <property type="match status" value="1"/>
</dbReference>
<feature type="domain" description="EAL" evidence="1">
    <location>
        <begin position="56"/>
        <end position="308"/>
    </location>
</feature>
<dbReference type="SMART" id="SM00052">
    <property type="entry name" value="EAL"/>
    <property type="match status" value="1"/>
</dbReference>
<dbReference type="PANTHER" id="PTHR33121:SF23">
    <property type="entry name" value="CYCLIC DI-GMP PHOSPHODIESTERASE PDEB"/>
    <property type="match status" value="1"/>
</dbReference>
<name>A0A975PAZ7_9RHOB</name>
<dbReference type="AlphaFoldDB" id="A0A975PAZ7"/>
<dbReference type="PROSITE" id="PS50883">
    <property type="entry name" value="EAL"/>
    <property type="match status" value="1"/>
</dbReference>
<dbReference type="GO" id="GO:0071111">
    <property type="term" value="F:cyclic-guanylate-specific phosphodiesterase activity"/>
    <property type="evidence" value="ECO:0007669"/>
    <property type="project" value="InterPro"/>
</dbReference>